<feature type="transmembrane region" description="Helical" evidence="10">
    <location>
        <begin position="405"/>
        <end position="429"/>
    </location>
</feature>
<evidence type="ECO:0000256" key="5">
    <source>
        <dbReference type="ARBA" id="ARBA00022801"/>
    </source>
</evidence>
<keyword evidence="8 9" id="KW-0326">Glycosidase</keyword>
<dbReference type="GO" id="GO:0016758">
    <property type="term" value="F:hexosyltransferase activity"/>
    <property type="evidence" value="ECO:0007669"/>
    <property type="project" value="TreeGrafter"/>
</dbReference>
<dbReference type="InterPro" id="IPR001173">
    <property type="entry name" value="Glyco_trans_2-like"/>
</dbReference>
<feature type="transmembrane region" description="Helical" evidence="10">
    <location>
        <begin position="450"/>
        <end position="472"/>
    </location>
</feature>
<keyword evidence="5 9" id="KW-0378">Hydrolase</keyword>
<dbReference type="Proteomes" id="UP000230273">
    <property type="component" value="Unassembled WGS sequence"/>
</dbReference>
<organism evidence="12 13">
    <name type="scientific">Candidatus Nealsonbacteria bacterium CG23_combo_of_CG06-09_8_20_14_all_38_19</name>
    <dbReference type="NCBI Taxonomy" id="1974721"/>
    <lineage>
        <taxon>Bacteria</taxon>
        <taxon>Candidatus Nealsoniibacteriota</taxon>
    </lineage>
</organism>
<name>A0A2G9YWV1_9BACT</name>
<evidence type="ECO:0000256" key="4">
    <source>
        <dbReference type="ARBA" id="ARBA00022692"/>
    </source>
</evidence>
<protein>
    <recommendedName>
        <fullName evidence="11">GH26 domain-containing protein</fullName>
    </recommendedName>
</protein>
<evidence type="ECO:0000256" key="1">
    <source>
        <dbReference type="ARBA" id="ARBA00004141"/>
    </source>
</evidence>
<reference evidence="12 13" key="1">
    <citation type="submission" date="2017-09" db="EMBL/GenBank/DDBJ databases">
        <title>Depth-based differentiation of microbial function through sediment-hosted aquifers and enrichment of novel symbionts in the deep terrestrial subsurface.</title>
        <authorList>
            <person name="Probst A.J."/>
            <person name="Ladd B."/>
            <person name="Jarett J.K."/>
            <person name="Geller-Mcgrath D.E."/>
            <person name="Sieber C.M."/>
            <person name="Emerson J.B."/>
            <person name="Anantharaman K."/>
            <person name="Thomas B.C."/>
            <person name="Malmstrom R."/>
            <person name="Stieglmeier M."/>
            <person name="Klingl A."/>
            <person name="Woyke T."/>
            <person name="Ryan C.M."/>
            <person name="Banfield J.F."/>
        </authorList>
    </citation>
    <scope>NUCLEOTIDE SEQUENCE [LARGE SCALE GENOMIC DNA]</scope>
    <source>
        <strain evidence="12">CG23_combo_of_CG06-09_8_20_14_all_38_19</strain>
    </source>
</reference>
<comment type="caution">
    <text evidence="12">The sequence shown here is derived from an EMBL/GenBank/DDBJ whole genome shotgun (WGS) entry which is preliminary data.</text>
</comment>
<accession>A0A2G9YWV1</accession>
<dbReference type="SUPFAM" id="SSF53448">
    <property type="entry name" value="Nucleotide-diphospho-sugar transferases"/>
    <property type="match status" value="1"/>
</dbReference>
<feature type="transmembrane region" description="Helical" evidence="10">
    <location>
        <begin position="342"/>
        <end position="364"/>
    </location>
</feature>
<evidence type="ECO:0000256" key="10">
    <source>
        <dbReference type="SAM" id="Phobius"/>
    </source>
</evidence>
<dbReference type="GO" id="GO:0004553">
    <property type="term" value="F:hydrolase activity, hydrolyzing O-glycosyl compounds"/>
    <property type="evidence" value="ECO:0007669"/>
    <property type="project" value="InterPro"/>
</dbReference>
<evidence type="ECO:0000313" key="13">
    <source>
        <dbReference type="Proteomes" id="UP000230273"/>
    </source>
</evidence>
<dbReference type="PANTHER" id="PTHR43867">
    <property type="entry name" value="CELLULOSE SYNTHASE CATALYTIC SUBUNIT A [UDP-FORMING]"/>
    <property type="match status" value="1"/>
</dbReference>
<dbReference type="InterPro" id="IPR022790">
    <property type="entry name" value="GH26_dom"/>
</dbReference>
<dbReference type="Gene3D" id="3.90.550.10">
    <property type="entry name" value="Spore Coat Polysaccharide Biosynthesis Protein SpsA, Chain A"/>
    <property type="match status" value="1"/>
</dbReference>
<gene>
    <name evidence="12" type="ORF">COX36_01805</name>
</gene>
<dbReference type="InterPro" id="IPR050321">
    <property type="entry name" value="Glycosyltr_2/OpgH_subfam"/>
</dbReference>
<dbReference type="EMBL" id="PCRP01000029">
    <property type="protein sequence ID" value="PIP23704.1"/>
    <property type="molecule type" value="Genomic_DNA"/>
</dbReference>
<dbReference type="AlphaFoldDB" id="A0A2G9YWV1"/>
<evidence type="ECO:0000259" key="11">
    <source>
        <dbReference type="PROSITE" id="PS51764"/>
    </source>
</evidence>
<dbReference type="SUPFAM" id="SSF51445">
    <property type="entry name" value="(Trans)glycosidases"/>
    <property type="match status" value="1"/>
</dbReference>
<evidence type="ECO:0000256" key="6">
    <source>
        <dbReference type="ARBA" id="ARBA00022989"/>
    </source>
</evidence>
<dbReference type="GO" id="GO:0005886">
    <property type="term" value="C:plasma membrane"/>
    <property type="evidence" value="ECO:0007669"/>
    <property type="project" value="TreeGrafter"/>
</dbReference>
<keyword evidence="4 10" id="KW-0812">Transmembrane</keyword>
<proteinExistence type="inferred from homology"/>
<feature type="transmembrane region" description="Helical" evidence="10">
    <location>
        <begin position="484"/>
        <end position="507"/>
    </location>
</feature>
<evidence type="ECO:0000256" key="2">
    <source>
        <dbReference type="ARBA" id="ARBA00022676"/>
    </source>
</evidence>
<keyword evidence="2" id="KW-0328">Glycosyltransferase</keyword>
<sequence length="907" mass="104047">MREVMSARNKIIYRLFIGIWVLVNMIFWAWWFQKEHIASLSMFVLISVALLYETTILPTFYLFFVGQMRYPIPVDPEPNMRVAMITLCVPHKESVAVIERQLKAISEVSYPHDSWVLDEDNDQRVQVLAARFGVKYFSRKGIEKYNQQYPPFQAKTKAGNVNAWIDAHGKEYDFFAQLDIDHNPRPDYLHKVLGYFKDSRVAWIQASSLYDNSQYWTARGSAEQELVLQGPLQMGFYGWSRTPFIIGSHTTYRMSAIREIGGFQPTRAEDHLDTVVLARHDYRGIFVPEPIAKGDGPESFDIYLAQQFAWAYSMIQVLLYYMPRYIFGYTKKHALQFLFVQTWYAFWSTSMAVMFILPPLALLTNTPIATMPFGQFISLYLPVWVIAFSVWLWSRQWFQPQGLMLSWRGVILHIARWPIVLWAFINVILRVKKPYMITTKGLTFGESRTLSLSSQIPYLGLVAFSFLAIWLFLLRTGESSTQGYLLFALEGIVMFTAVYSTVLISDIRSMSSEGVKMFRSLILRSKQLSLFIVLWTSLTITSLFSASPIAQAITWNPLPTVKLLNSMVVEDAGAVIREPMPTATLEAQKRVAVAEVTPTSISTPTSTPFSQSPRIVYNPRVTTPTKSVSDFATNFATKKVAIGAYDPEGRLNGLPLEVQHSYVVWFLPDGLTEAVEAARQMKRFPLISVEPWPLLINNLTAETLLQDINNGYYDQYIHKLAQASKEQFPQIILLRWGHEMEMTGLYPWSQGDPKAYIAAYHRVVDIFREEKVHNVRWVWSPAGNSGAVDYYPGDSYVDYIGVTILADERWDEAAGFSSLRSFETLLQEKYWLAERFAKPLIITEVGVSIGNEVEKEIWLRQAEASFSKYPLVVAFVYFNAVNAHVSLDNYRPDWSVDGETFKKVFFD</sequence>
<feature type="active site" description="Proton donor" evidence="9">
    <location>
        <position position="739"/>
    </location>
</feature>
<dbReference type="InterPro" id="IPR029044">
    <property type="entry name" value="Nucleotide-diphossugar_trans"/>
</dbReference>
<feature type="transmembrane region" description="Helical" evidence="10">
    <location>
        <begin position="528"/>
        <end position="550"/>
    </location>
</feature>
<feature type="transmembrane region" description="Helical" evidence="10">
    <location>
        <begin position="12"/>
        <end position="31"/>
    </location>
</feature>
<keyword evidence="6 10" id="KW-1133">Transmembrane helix</keyword>
<feature type="transmembrane region" description="Helical" evidence="10">
    <location>
        <begin position="302"/>
        <end position="322"/>
    </location>
</feature>
<evidence type="ECO:0000256" key="9">
    <source>
        <dbReference type="PROSITE-ProRule" id="PRU01100"/>
    </source>
</evidence>
<evidence type="ECO:0000256" key="7">
    <source>
        <dbReference type="ARBA" id="ARBA00023136"/>
    </source>
</evidence>
<feature type="transmembrane region" description="Helical" evidence="10">
    <location>
        <begin position="37"/>
        <end position="64"/>
    </location>
</feature>
<dbReference type="PROSITE" id="PS51764">
    <property type="entry name" value="GH26"/>
    <property type="match status" value="1"/>
</dbReference>
<dbReference type="Gene3D" id="3.20.20.80">
    <property type="entry name" value="Glycosidases"/>
    <property type="match status" value="1"/>
</dbReference>
<feature type="transmembrane region" description="Helical" evidence="10">
    <location>
        <begin position="376"/>
        <end position="393"/>
    </location>
</feature>
<evidence type="ECO:0000256" key="8">
    <source>
        <dbReference type="ARBA" id="ARBA00023295"/>
    </source>
</evidence>
<dbReference type="Pfam" id="PF02156">
    <property type="entry name" value="Glyco_hydro_26"/>
    <property type="match status" value="1"/>
</dbReference>
<dbReference type="InterPro" id="IPR017853">
    <property type="entry name" value="GH"/>
</dbReference>
<evidence type="ECO:0000256" key="3">
    <source>
        <dbReference type="ARBA" id="ARBA00022679"/>
    </source>
</evidence>
<comment type="subcellular location">
    <subcellularLocation>
        <location evidence="1">Membrane</location>
        <topology evidence="1">Multi-pass membrane protein</topology>
    </subcellularLocation>
</comment>
<dbReference type="PANTHER" id="PTHR43867:SF2">
    <property type="entry name" value="CELLULOSE SYNTHASE CATALYTIC SUBUNIT A [UDP-FORMING]"/>
    <property type="match status" value="1"/>
</dbReference>
<keyword evidence="3" id="KW-0808">Transferase</keyword>
<evidence type="ECO:0000313" key="12">
    <source>
        <dbReference type="EMBL" id="PIP23704.1"/>
    </source>
</evidence>
<dbReference type="Pfam" id="PF13632">
    <property type="entry name" value="Glyco_trans_2_3"/>
    <property type="match status" value="1"/>
</dbReference>
<comment type="similarity">
    <text evidence="9">Belongs to the glycosyl hydrolase 26 family.</text>
</comment>
<feature type="domain" description="GH26" evidence="11">
    <location>
        <begin position="582"/>
        <end position="907"/>
    </location>
</feature>
<feature type="active site" description="Nucleophile" evidence="9">
    <location>
        <position position="844"/>
    </location>
</feature>
<keyword evidence="7 10" id="KW-0472">Membrane</keyword>